<name>A0A023B4H4_GRENI</name>
<sequence length="343" mass="37723">MTAADFGHIPIEEWQKKRDELERAARNAEQPASAEVGQLYSNIAGALETCDREAKQLLLKIECLRPLAQSIILKQPLMPSTVKIRKPISYRPLGNGDSRLPSEILMSCAESIAVAVVDECRTVRELYRVLLLRFCRRCPGDDSSLIEMVCRSDDEWLDVNRAAAALYFLRSVVAELAQTDVKTASYAFALARLLLNEVSFKDSLEKHKAVHHACNKLKDATNNAITDYRTDILQDLSRVGILVRTVLPCVPSSTLSSDTDTAKGSYQIVLPTIHVNRGLIQRSISLMSQAAKDEQDSNAAAPGGFSINLIKQSGNSILTRGTSSEAVASLVGKLAAWGRRTRK</sequence>
<accession>A0A023B4H4</accession>
<dbReference type="GeneID" id="22913609"/>
<gene>
    <name evidence="1" type="ORF">GNI_101820</name>
</gene>
<proteinExistence type="predicted"/>
<keyword evidence="2" id="KW-1185">Reference proteome</keyword>
<evidence type="ECO:0000313" key="1">
    <source>
        <dbReference type="EMBL" id="EZG56723.1"/>
    </source>
</evidence>
<organism evidence="1 2">
    <name type="scientific">Gregarina niphandrodes</name>
    <name type="common">Septate eugregarine</name>
    <dbReference type="NCBI Taxonomy" id="110365"/>
    <lineage>
        <taxon>Eukaryota</taxon>
        <taxon>Sar</taxon>
        <taxon>Alveolata</taxon>
        <taxon>Apicomplexa</taxon>
        <taxon>Conoidasida</taxon>
        <taxon>Gregarinasina</taxon>
        <taxon>Eugregarinorida</taxon>
        <taxon>Gregarinidae</taxon>
        <taxon>Gregarina</taxon>
    </lineage>
</organism>
<reference evidence="1" key="1">
    <citation type="submission" date="2013-12" db="EMBL/GenBank/DDBJ databases">
        <authorList>
            <person name="Omoto C.K."/>
            <person name="Sibley D."/>
            <person name="Venepally P."/>
            <person name="Hadjithomas M."/>
            <person name="Karamycheva S."/>
            <person name="Brunk B."/>
            <person name="Roos D."/>
            <person name="Caler E."/>
            <person name="Lorenzi H."/>
        </authorList>
    </citation>
    <scope>NUCLEOTIDE SEQUENCE</scope>
</reference>
<comment type="caution">
    <text evidence="1">The sequence shown here is derived from an EMBL/GenBank/DDBJ whole genome shotgun (WGS) entry which is preliminary data.</text>
</comment>
<protein>
    <submittedName>
        <fullName evidence="1">Uncharacterized protein</fullName>
    </submittedName>
</protein>
<dbReference type="VEuPathDB" id="CryptoDB:GNI_101820"/>
<dbReference type="Proteomes" id="UP000019763">
    <property type="component" value="Unassembled WGS sequence"/>
</dbReference>
<dbReference type="AlphaFoldDB" id="A0A023B4H4"/>
<dbReference type="RefSeq" id="XP_011131191.1">
    <property type="nucleotide sequence ID" value="XM_011132889.1"/>
</dbReference>
<dbReference type="EMBL" id="AFNH02000762">
    <property type="protein sequence ID" value="EZG56723.1"/>
    <property type="molecule type" value="Genomic_DNA"/>
</dbReference>
<evidence type="ECO:0000313" key="2">
    <source>
        <dbReference type="Proteomes" id="UP000019763"/>
    </source>
</evidence>